<dbReference type="OrthoDB" id="10261212at2759"/>
<sequence length="477" mass="53351">MAYRLKNVRYQKKDRRILLQNENGPCPLLAAANALLLRGAISLPSVCIRNGCASLEEVVNMLAEKAMNYNYNKPNDLHESNSEQHFHDVLNILPKLQYGMDVNPKFTNGPTGMEFTKELTTFDLLSVKMVHGWLLDPQSEQLCELVGCKTYNELIESVVQGNEASTELHKLEEQLKKLENCSDNVWIHVGTPPAEDADQQQPEQQPQQTDGLTITKGKRQSVGQLRADFQEKQEELSKLATVGELINNFLEDTAHQLTQYGLAVLYDKLDENELCVFFRNNHFSTITKHEGLLYLLVTDLGYANVPNVVWEKLDVIDGDTEYVDAGFSRPAPQAELSAAGQRDAACNLDPEQLLAQRGQSEADYQLALQMSGGGDKKAGKKGTLDEQEGKLMAAALESSLLAYNGMDDGIKEVKDHTTTQEDRDRILAMQMQAQIEQQDIRMAQKMQESEWGRQAADQQRNANANMVDSVKSTCIIS</sequence>
<dbReference type="GO" id="GO:0004843">
    <property type="term" value="F:cysteine-type deubiquitinase activity"/>
    <property type="evidence" value="ECO:0007669"/>
    <property type="project" value="InterPro"/>
</dbReference>
<name>A0A9N8DDY0_9STRA</name>
<dbReference type="PANTHER" id="PTHR18063:SF6">
    <property type="entry name" value="UBIQUITIN CARBOXYL-TERMINAL HYDROLASE"/>
    <property type="match status" value="1"/>
</dbReference>
<keyword evidence="3" id="KW-0378">Hydrolase</keyword>
<dbReference type="InterPro" id="IPR033979">
    <property type="entry name" value="MINDY_domain"/>
</dbReference>
<feature type="region of interest" description="Disordered" evidence="1">
    <location>
        <begin position="190"/>
        <end position="212"/>
    </location>
</feature>
<dbReference type="GO" id="GO:0071944">
    <property type="term" value="C:cell periphery"/>
    <property type="evidence" value="ECO:0007669"/>
    <property type="project" value="TreeGrafter"/>
</dbReference>
<organism evidence="3 4">
    <name type="scientific">Seminavis robusta</name>
    <dbReference type="NCBI Taxonomy" id="568900"/>
    <lineage>
        <taxon>Eukaryota</taxon>
        <taxon>Sar</taxon>
        <taxon>Stramenopiles</taxon>
        <taxon>Ochrophyta</taxon>
        <taxon>Bacillariophyta</taxon>
        <taxon>Bacillariophyceae</taxon>
        <taxon>Bacillariophycidae</taxon>
        <taxon>Naviculales</taxon>
        <taxon>Naviculaceae</taxon>
        <taxon>Seminavis</taxon>
    </lineage>
</organism>
<evidence type="ECO:0000313" key="4">
    <source>
        <dbReference type="Proteomes" id="UP001153069"/>
    </source>
</evidence>
<comment type="caution">
    <text evidence="3">The sequence shown here is derived from an EMBL/GenBank/DDBJ whole genome shotgun (WGS) entry which is preliminary data.</text>
</comment>
<proteinExistence type="predicted"/>
<keyword evidence="4" id="KW-1185">Reference proteome</keyword>
<protein>
    <submittedName>
        <fullName evidence="3">Terminal hydrolase MINDY-2</fullName>
    </submittedName>
</protein>
<dbReference type="GO" id="GO:0016807">
    <property type="term" value="F:cysteine-type carboxypeptidase activity"/>
    <property type="evidence" value="ECO:0007669"/>
    <property type="project" value="TreeGrafter"/>
</dbReference>
<gene>
    <name evidence="3" type="ORF">SEMRO_103_G052320.1</name>
</gene>
<dbReference type="GO" id="GO:1990380">
    <property type="term" value="F:K48-linked deubiquitinase activity"/>
    <property type="evidence" value="ECO:0007669"/>
    <property type="project" value="InterPro"/>
</dbReference>
<dbReference type="Pfam" id="PF04424">
    <property type="entry name" value="MINDY_DUB"/>
    <property type="match status" value="1"/>
</dbReference>
<dbReference type="EMBL" id="CAICTM010000102">
    <property type="protein sequence ID" value="CAB9501228.1"/>
    <property type="molecule type" value="Genomic_DNA"/>
</dbReference>
<feature type="compositionally biased region" description="Low complexity" evidence="1">
    <location>
        <begin position="199"/>
        <end position="208"/>
    </location>
</feature>
<evidence type="ECO:0000259" key="2">
    <source>
        <dbReference type="Pfam" id="PF04424"/>
    </source>
</evidence>
<dbReference type="GO" id="GO:0005829">
    <property type="term" value="C:cytosol"/>
    <property type="evidence" value="ECO:0007669"/>
    <property type="project" value="TreeGrafter"/>
</dbReference>
<dbReference type="Proteomes" id="UP001153069">
    <property type="component" value="Unassembled WGS sequence"/>
</dbReference>
<dbReference type="PANTHER" id="PTHR18063">
    <property type="entry name" value="NF-E2 INDUCIBLE PROTEIN"/>
    <property type="match status" value="1"/>
</dbReference>
<accession>A0A9N8DDY0</accession>
<dbReference type="GO" id="GO:0071108">
    <property type="term" value="P:protein K48-linked deubiquitination"/>
    <property type="evidence" value="ECO:0007669"/>
    <property type="project" value="TreeGrafter"/>
</dbReference>
<dbReference type="InterPro" id="IPR007518">
    <property type="entry name" value="MINDY"/>
</dbReference>
<feature type="domain" description="MINDY deubiquitinase" evidence="2">
    <location>
        <begin position="2"/>
        <end position="327"/>
    </location>
</feature>
<evidence type="ECO:0000313" key="3">
    <source>
        <dbReference type="EMBL" id="CAB9501228.1"/>
    </source>
</evidence>
<reference evidence="3" key="1">
    <citation type="submission" date="2020-06" db="EMBL/GenBank/DDBJ databases">
        <authorList>
            <consortium name="Plant Systems Biology data submission"/>
        </authorList>
    </citation>
    <scope>NUCLEOTIDE SEQUENCE</scope>
    <source>
        <strain evidence="3">D6</strain>
    </source>
</reference>
<evidence type="ECO:0000256" key="1">
    <source>
        <dbReference type="SAM" id="MobiDB-lite"/>
    </source>
</evidence>
<dbReference type="AlphaFoldDB" id="A0A9N8DDY0"/>